<comment type="function">
    <text evidence="5">This is one of the proteins that binds to the 5S RNA in the ribosome where it forms part of the central protuberance.</text>
</comment>
<evidence type="ECO:0000313" key="9">
    <source>
        <dbReference type="EMBL" id="OGG51073.1"/>
    </source>
</evidence>
<dbReference type="NCBIfam" id="TIGR00731">
    <property type="entry name" value="bL25_bact_ctc"/>
    <property type="match status" value="1"/>
</dbReference>
<dbReference type="Proteomes" id="UP000176445">
    <property type="component" value="Unassembled WGS sequence"/>
</dbReference>
<dbReference type="Gene3D" id="2.40.240.10">
    <property type="entry name" value="Ribosomal Protein L25, Chain P"/>
    <property type="match status" value="1"/>
</dbReference>
<protein>
    <recommendedName>
        <fullName evidence="5">Large ribosomal subunit protein bL25</fullName>
    </recommendedName>
    <alternativeName>
        <fullName evidence="5">General stress protein CTC</fullName>
    </alternativeName>
</protein>
<reference evidence="9 10" key="1">
    <citation type="journal article" date="2016" name="Nat. Commun.">
        <title>Thousands of microbial genomes shed light on interconnected biogeochemical processes in an aquifer system.</title>
        <authorList>
            <person name="Anantharaman K."/>
            <person name="Brown C.T."/>
            <person name="Hug L.A."/>
            <person name="Sharon I."/>
            <person name="Castelle C.J."/>
            <person name="Probst A.J."/>
            <person name="Thomas B.C."/>
            <person name="Singh A."/>
            <person name="Wilkins M.J."/>
            <person name="Karaoz U."/>
            <person name="Brodie E.L."/>
            <person name="Williams K.H."/>
            <person name="Hubbard S.S."/>
            <person name="Banfield J.F."/>
        </authorList>
    </citation>
    <scope>NUCLEOTIDE SEQUENCE [LARGE SCALE GENOMIC DNA]</scope>
</reference>
<evidence type="ECO:0000256" key="6">
    <source>
        <dbReference type="SAM" id="MobiDB-lite"/>
    </source>
</evidence>
<dbReference type="EMBL" id="MFKW01000039">
    <property type="protein sequence ID" value="OGG51073.1"/>
    <property type="molecule type" value="Genomic_DNA"/>
</dbReference>
<evidence type="ECO:0000256" key="4">
    <source>
        <dbReference type="ARBA" id="ARBA00023274"/>
    </source>
</evidence>
<keyword evidence="2 5" id="KW-0694">RNA-binding</keyword>
<dbReference type="HAMAP" id="MF_01334">
    <property type="entry name" value="Ribosomal_bL25_CTC"/>
    <property type="match status" value="1"/>
</dbReference>
<dbReference type="Gene3D" id="2.170.120.20">
    <property type="entry name" value="Ribosomal protein L25, beta domain"/>
    <property type="match status" value="1"/>
</dbReference>
<dbReference type="GO" id="GO:0008097">
    <property type="term" value="F:5S rRNA binding"/>
    <property type="evidence" value="ECO:0007669"/>
    <property type="project" value="InterPro"/>
</dbReference>
<evidence type="ECO:0000256" key="5">
    <source>
        <dbReference type="HAMAP-Rule" id="MF_01334"/>
    </source>
</evidence>
<accession>A0A1F6CPI2</accession>
<dbReference type="InterPro" id="IPR020930">
    <property type="entry name" value="Ribosomal_uL5_bac-type"/>
</dbReference>
<feature type="domain" description="Large ribosomal subunit protein bL25 L25" evidence="7">
    <location>
        <begin position="4"/>
        <end position="88"/>
    </location>
</feature>
<feature type="compositionally biased region" description="Low complexity" evidence="6">
    <location>
        <begin position="202"/>
        <end position="216"/>
    </location>
</feature>
<name>A0A1F6CPI2_9BACT</name>
<dbReference type="PANTHER" id="PTHR33284:SF1">
    <property type="entry name" value="RIBOSOMAL PROTEIN L25_GLN-TRNA SYNTHETASE, ANTI-CODON-BINDING DOMAIN-CONTAINING PROTEIN"/>
    <property type="match status" value="1"/>
</dbReference>
<sequence>MLALEVKSREADESADTLRKNGSVPAVFYGPKEAATPISVDARKLAHVWREAGETTIVTLKGLGEDKDTLIHDAQFHPVNGQLLHADFYVLEKGKKIKINVPLEFEGVAPAEKAGHIVVKALHEIEIEVAPAELPHHLTVDLMKLQGVGDHIIASEIPLPPSATLLSNADEVVASVTEFKEEVAEITPPPETEILTAKPGEDAGAAPTEGGPAASAKGEKAEK</sequence>
<keyword evidence="4 5" id="KW-0687">Ribonucleoprotein</keyword>
<evidence type="ECO:0000313" key="10">
    <source>
        <dbReference type="Proteomes" id="UP000176445"/>
    </source>
</evidence>
<feature type="domain" description="Large ribosomal subunit protein bL25 beta" evidence="8">
    <location>
        <begin position="96"/>
        <end position="178"/>
    </location>
</feature>
<dbReference type="InterPro" id="IPR029751">
    <property type="entry name" value="Ribosomal_L25_dom"/>
</dbReference>
<dbReference type="InterPro" id="IPR037121">
    <property type="entry name" value="Ribosomal_bL25_C"/>
</dbReference>
<proteinExistence type="inferred from homology"/>
<evidence type="ECO:0000259" key="7">
    <source>
        <dbReference type="Pfam" id="PF01386"/>
    </source>
</evidence>
<dbReference type="GO" id="GO:0003735">
    <property type="term" value="F:structural constituent of ribosome"/>
    <property type="evidence" value="ECO:0007669"/>
    <property type="project" value="InterPro"/>
</dbReference>
<dbReference type="GO" id="GO:0006412">
    <property type="term" value="P:translation"/>
    <property type="evidence" value="ECO:0007669"/>
    <property type="project" value="UniProtKB-UniRule"/>
</dbReference>
<evidence type="ECO:0000259" key="8">
    <source>
        <dbReference type="Pfam" id="PF14693"/>
    </source>
</evidence>
<dbReference type="GO" id="GO:0022625">
    <property type="term" value="C:cytosolic large ribosomal subunit"/>
    <property type="evidence" value="ECO:0007669"/>
    <property type="project" value="TreeGrafter"/>
</dbReference>
<dbReference type="InterPro" id="IPR020057">
    <property type="entry name" value="Ribosomal_bL25_b-dom"/>
</dbReference>
<evidence type="ECO:0000256" key="1">
    <source>
        <dbReference type="ARBA" id="ARBA00022730"/>
    </source>
</evidence>
<evidence type="ECO:0000256" key="2">
    <source>
        <dbReference type="ARBA" id="ARBA00022884"/>
    </source>
</evidence>
<keyword evidence="1 5" id="KW-0699">rRNA-binding</keyword>
<dbReference type="InterPro" id="IPR011035">
    <property type="entry name" value="Ribosomal_bL25/Gln-tRNA_synth"/>
</dbReference>
<comment type="caution">
    <text evidence="9">The sequence shown here is derived from an EMBL/GenBank/DDBJ whole genome shotgun (WGS) entry which is preliminary data.</text>
</comment>
<dbReference type="AlphaFoldDB" id="A0A1F6CPI2"/>
<keyword evidence="3 5" id="KW-0689">Ribosomal protein</keyword>
<dbReference type="Pfam" id="PF01386">
    <property type="entry name" value="Ribosomal_L25p"/>
    <property type="match status" value="1"/>
</dbReference>
<dbReference type="InterPro" id="IPR020056">
    <property type="entry name" value="Rbsml_bL25/Gln-tRNA_synth_N"/>
</dbReference>
<dbReference type="InterPro" id="IPR001021">
    <property type="entry name" value="Ribosomal_bL25_long"/>
</dbReference>
<evidence type="ECO:0000256" key="3">
    <source>
        <dbReference type="ARBA" id="ARBA00022980"/>
    </source>
</evidence>
<comment type="similarity">
    <text evidence="5">Belongs to the bacterial ribosomal protein bL25 family. CTC subfamily.</text>
</comment>
<dbReference type="SUPFAM" id="SSF50715">
    <property type="entry name" value="Ribosomal protein L25-like"/>
    <property type="match status" value="1"/>
</dbReference>
<organism evidence="9 10">
    <name type="scientific">Candidatus Kaiserbacteria bacterium RIFCSPHIGHO2_01_FULL_54_36b</name>
    <dbReference type="NCBI Taxonomy" id="1798483"/>
    <lineage>
        <taxon>Bacteria</taxon>
        <taxon>Candidatus Kaiseribacteriota</taxon>
    </lineage>
</organism>
<comment type="subunit">
    <text evidence="5">Part of the 50S ribosomal subunit; part of the 5S rRNA/L5/L18/L25 subcomplex. Contacts the 5S rRNA. Binds to the 5S rRNA independently of L5 and L18.</text>
</comment>
<dbReference type="CDD" id="cd00495">
    <property type="entry name" value="Ribosomal_L25_TL5_CTC"/>
    <property type="match status" value="1"/>
</dbReference>
<feature type="region of interest" description="Disordered" evidence="6">
    <location>
        <begin position="181"/>
        <end position="223"/>
    </location>
</feature>
<dbReference type="PANTHER" id="PTHR33284">
    <property type="entry name" value="RIBOSOMAL PROTEIN L25/GLN-TRNA SYNTHETASE, ANTI-CODON-BINDING DOMAIN-CONTAINING PROTEIN"/>
    <property type="match status" value="1"/>
</dbReference>
<dbReference type="Pfam" id="PF14693">
    <property type="entry name" value="Ribosomal_TL5_C"/>
    <property type="match status" value="1"/>
</dbReference>
<gene>
    <name evidence="5" type="primary">rplY</name>
    <name evidence="5" type="synonym">ctc</name>
    <name evidence="9" type="ORF">A2704_02790</name>
</gene>